<evidence type="ECO:0000256" key="6">
    <source>
        <dbReference type="PROSITE-ProRule" id="PRU00169"/>
    </source>
</evidence>
<dbReference type="Gene3D" id="3.40.50.2300">
    <property type="match status" value="1"/>
</dbReference>
<dbReference type="InterPro" id="IPR000792">
    <property type="entry name" value="Tscrpt_reg_LuxR_C"/>
</dbReference>
<evidence type="ECO:0000259" key="8">
    <source>
        <dbReference type="PROSITE" id="PS50110"/>
    </source>
</evidence>
<dbReference type="PRINTS" id="PR00038">
    <property type="entry name" value="HTHLUXR"/>
</dbReference>
<dbReference type="RefSeq" id="WP_189991717.1">
    <property type="nucleotide sequence ID" value="NZ_BMZS01000008.1"/>
</dbReference>
<dbReference type="EMBL" id="BMZS01000008">
    <property type="protein sequence ID" value="GHD55100.1"/>
    <property type="molecule type" value="Genomic_DNA"/>
</dbReference>
<proteinExistence type="predicted"/>
<dbReference type="PROSITE" id="PS50110">
    <property type="entry name" value="RESPONSE_REGULATORY"/>
    <property type="match status" value="1"/>
</dbReference>
<dbReference type="Proteomes" id="UP000630353">
    <property type="component" value="Unassembled WGS sequence"/>
</dbReference>
<dbReference type="InterPro" id="IPR036388">
    <property type="entry name" value="WH-like_DNA-bd_sf"/>
</dbReference>
<dbReference type="SUPFAM" id="SSF52172">
    <property type="entry name" value="CheY-like"/>
    <property type="match status" value="1"/>
</dbReference>
<dbReference type="FunFam" id="3.40.50.2300:FF:000018">
    <property type="entry name" value="DNA-binding transcriptional regulator NtrC"/>
    <property type="match status" value="1"/>
</dbReference>
<dbReference type="PANTHER" id="PTHR44688">
    <property type="entry name" value="DNA-BINDING TRANSCRIPTIONAL ACTIVATOR DEVR_DOSR"/>
    <property type="match status" value="1"/>
</dbReference>
<dbReference type="Gene3D" id="1.10.10.10">
    <property type="entry name" value="Winged helix-like DNA-binding domain superfamily/Winged helix DNA-binding domain"/>
    <property type="match status" value="1"/>
</dbReference>
<dbReference type="InterPro" id="IPR001789">
    <property type="entry name" value="Sig_transdc_resp-reg_receiver"/>
</dbReference>
<organism evidence="9 10">
    <name type="scientific">Thalassobaculum fulvum</name>
    <dbReference type="NCBI Taxonomy" id="1633335"/>
    <lineage>
        <taxon>Bacteria</taxon>
        <taxon>Pseudomonadati</taxon>
        <taxon>Pseudomonadota</taxon>
        <taxon>Alphaproteobacteria</taxon>
        <taxon>Rhodospirillales</taxon>
        <taxon>Thalassobaculaceae</taxon>
        <taxon>Thalassobaculum</taxon>
    </lineage>
</organism>
<evidence type="ECO:0000256" key="3">
    <source>
        <dbReference type="ARBA" id="ARBA00023015"/>
    </source>
</evidence>
<keyword evidence="5" id="KW-0804">Transcription</keyword>
<evidence type="ECO:0000256" key="2">
    <source>
        <dbReference type="ARBA" id="ARBA00023012"/>
    </source>
</evidence>
<dbReference type="CDD" id="cd06170">
    <property type="entry name" value="LuxR_C_like"/>
    <property type="match status" value="1"/>
</dbReference>
<dbReference type="PROSITE" id="PS50043">
    <property type="entry name" value="HTH_LUXR_2"/>
    <property type="match status" value="1"/>
</dbReference>
<evidence type="ECO:0000313" key="9">
    <source>
        <dbReference type="EMBL" id="GHD55100.1"/>
    </source>
</evidence>
<dbReference type="GO" id="GO:0000160">
    <property type="term" value="P:phosphorelay signal transduction system"/>
    <property type="evidence" value="ECO:0007669"/>
    <property type="project" value="UniProtKB-KW"/>
</dbReference>
<feature type="domain" description="HTH luxR-type" evidence="7">
    <location>
        <begin position="131"/>
        <end position="196"/>
    </location>
</feature>
<dbReference type="SMART" id="SM00448">
    <property type="entry name" value="REC"/>
    <property type="match status" value="1"/>
</dbReference>
<comment type="caution">
    <text evidence="9">The sequence shown here is derived from an EMBL/GenBank/DDBJ whole genome shotgun (WGS) entry which is preliminary data.</text>
</comment>
<accession>A0A918XTL2</accession>
<reference evidence="9" key="1">
    <citation type="journal article" date="2014" name="Int. J. Syst. Evol. Microbiol.">
        <title>Complete genome sequence of Corynebacterium casei LMG S-19264T (=DSM 44701T), isolated from a smear-ripened cheese.</title>
        <authorList>
            <consortium name="US DOE Joint Genome Institute (JGI-PGF)"/>
            <person name="Walter F."/>
            <person name="Albersmeier A."/>
            <person name="Kalinowski J."/>
            <person name="Ruckert C."/>
        </authorList>
    </citation>
    <scope>NUCLEOTIDE SEQUENCE</scope>
    <source>
        <strain evidence="9">KCTC 42651</strain>
    </source>
</reference>
<dbReference type="GO" id="GO:0003677">
    <property type="term" value="F:DNA binding"/>
    <property type="evidence" value="ECO:0007669"/>
    <property type="project" value="UniProtKB-KW"/>
</dbReference>
<keyword evidence="1 6" id="KW-0597">Phosphoprotein</keyword>
<dbReference type="GO" id="GO:0006355">
    <property type="term" value="P:regulation of DNA-templated transcription"/>
    <property type="evidence" value="ECO:0007669"/>
    <property type="project" value="InterPro"/>
</dbReference>
<dbReference type="Pfam" id="PF00196">
    <property type="entry name" value="GerE"/>
    <property type="match status" value="1"/>
</dbReference>
<dbReference type="PANTHER" id="PTHR44688:SF16">
    <property type="entry name" value="DNA-BINDING TRANSCRIPTIONAL ACTIVATOR DEVR_DOSR"/>
    <property type="match status" value="1"/>
</dbReference>
<reference evidence="9" key="2">
    <citation type="submission" date="2020-09" db="EMBL/GenBank/DDBJ databases">
        <authorList>
            <person name="Sun Q."/>
            <person name="Kim S."/>
        </authorList>
    </citation>
    <scope>NUCLEOTIDE SEQUENCE</scope>
    <source>
        <strain evidence="9">KCTC 42651</strain>
    </source>
</reference>
<evidence type="ECO:0000259" key="7">
    <source>
        <dbReference type="PROSITE" id="PS50043"/>
    </source>
</evidence>
<dbReference type="InterPro" id="IPR011006">
    <property type="entry name" value="CheY-like_superfamily"/>
</dbReference>
<dbReference type="InterPro" id="IPR016032">
    <property type="entry name" value="Sig_transdc_resp-reg_C-effctor"/>
</dbReference>
<evidence type="ECO:0000256" key="4">
    <source>
        <dbReference type="ARBA" id="ARBA00023125"/>
    </source>
</evidence>
<feature type="domain" description="Response regulatory" evidence="8">
    <location>
        <begin position="3"/>
        <end position="115"/>
    </location>
</feature>
<dbReference type="Pfam" id="PF00072">
    <property type="entry name" value="Response_reg"/>
    <property type="match status" value="1"/>
</dbReference>
<evidence type="ECO:0000313" key="10">
    <source>
        <dbReference type="Proteomes" id="UP000630353"/>
    </source>
</evidence>
<evidence type="ECO:0000256" key="5">
    <source>
        <dbReference type="ARBA" id="ARBA00023163"/>
    </source>
</evidence>
<sequence length="205" mass="22186">MSTVALVDDDPGVLDAVGQLLASRGYAVERYASAAEFLSAPAAGGCVVSDLRMPGMNGLALVAALQEAHDPRPVILLTAHGDVELAVRALKQGAFDFIEKPFEEERLLSAVAQAVEVGQATVVRLTELTDLRQRYASLSVRQREVMWLVVAGCANKEISARLGISIRTVETYRAWVFEKMGAKTLAELVRHGILLKEALDTQEEP</sequence>
<dbReference type="SMART" id="SM00421">
    <property type="entry name" value="HTH_LUXR"/>
    <property type="match status" value="1"/>
</dbReference>
<keyword evidence="10" id="KW-1185">Reference proteome</keyword>
<gene>
    <name evidence="9" type="primary">fixJ</name>
    <name evidence="9" type="ORF">GCM10017083_33550</name>
</gene>
<keyword evidence="4" id="KW-0238">DNA-binding</keyword>
<feature type="modified residue" description="4-aspartylphosphate" evidence="6">
    <location>
        <position position="50"/>
    </location>
</feature>
<keyword evidence="3" id="KW-0805">Transcription regulation</keyword>
<name>A0A918XTL2_9PROT</name>
<dbReference type="AlphaFoldDB" id="A0A918XTL2"/>
<protein>
    <submittedName>
        <fullName evidence="9">Transcriptional regulatory protein FixJ</fullName>
    </submittedName>
</protein>
<keyword evidence="2" id="KW-0902">Two-component regulatory system</keyword>
<evidence type="ECO:0000256" key="1">
    <source>
        <dbReference type="ARBA" id="ARBA00022553"/>
    </source>
</evidence>
<dbReference type="SUPFAM" id="SSF46894">
    <property type="entry name" value="C-terminal effector domain of the bipartite response regulators"/>
    <property type="match status" value="1"/>
</dbReference>